<dbReference type="Proteomes" id="UP000195437">
    <property type="component" value="Chromosome"/>
</dbReference>
<sequence>MGIKENSLASHFEANYGEQQKLIDFLKTSYSIDEILSIGRMLGFDKDDYYSRNMTKKQLAGEFIDVVAQRSCYDQLFFILNSREFFRERLLQTFIELGPVKPLTSGDILDLTKKGYNEQKVNTDLDYQGWIERCKQKMVLVLGKDNTIDAFERLEYISVKLEELGYEPIIIKKQAEIDALYNEEKMLMYASLSRFIIIEKSEAAGQIDEARICATNRFVCAWLQKENTGDTWMQGDYEHSFTNVKVFKYSEDELSTAVSHAAIWAEKYLVQKEDELNALYPWRNKGGIK</sequence>
<evidence type="ECO:0000313" key="1">
    <source>
        <dbReference type="EMBL" id="ARU62931.1"/>
    </source>
</evidence>
<evidence type="ECO:0000313" key="2">
    <source>
        <dbReference type="Proteomes" id="UP000195437"/>
    </source>
</evidence>
<dbReference type="AlphaFoldDB" id="A0A1Y0IQY7"/>
<gene>
    <name evidence="1" type="ORF">CBW65_19555</name>
</gene>
<dbReference type="EMBL" id="CP021434">
    <property type="protein sequence ID" value="ARU62931.1"/>
    <property type="molecule type" value="Genomic_DNA"/>
</dbReference>
<dbReference type="KEGG" id="tum:CBW65_19555"/>
<accession>A0A1Y0IQY7</accession>
<protein>
    <submittedName>
        <fullName evidence="1">Uncharacterized protein</fullName>
    </submittedName>
</protein>
<keyword evidence="2" id="KW-1185">Reference proteome</keyword>
<reference evidence="2" key="1">
    <citation type="submission" date="2017-05" db="EMBL/GenBank/DDBJ databases">
        <authorList>
            <person name="Sung H."/>
        </authorList>
    </citation>
    <scope>NUCLEOTIDE SEQUENCE [LARGE SCALE GENOMIC DNA]</scope>
    <source>
        <strain evidence="2">AR23208</strain>
    </source>
</reference>
<organism evidence="1 2">
    <name type="scientific">Tumebacillus avium</name>
    <dbReference type="NCBI Taxonomy" id="1903704"/>
    <lineage>
        <taxon>Bacteria</taxon>
        <taxon>Bacillati</taxon>
        <taxon>Bacillota</taxon>
        <taxon>Bacilli</taxon>
        <taxon>Bacillales</taxon>
        <taxon>Alicyclobacillaceae</taxon>
        <taxon>Tumebacillus</taxon>
    </lineage>
</organism>
<proteinExistence type="predicted"/>
<name>A0A1Y0IQY7_9BACL</name>